<comment type="pathway">
    <text evidence="1 9">Isoprenoid biosynthesis; isopentenyl diphosphate biosynthesis via DXP pathway; isopentenyl diphosphate from 1-deoxy-D-xylulose 5-phosphate: step 1/6.</text>
</comment>
<proteinExistence type="inferred from homology"/>
<feature type="binding site" evidence="9">
    <location>
        <position position="178"/>
    </location>
    <ligand>
        <name>1-deoxy-D-xylulose 5-phosphate</name>
        <dbReference type="ChEBI" id="CHEBI:57792"/>
    </ligand>
</feature>
<dbReference type="GO" id="GO:0030604">
    <property type="term" value="F:1-deoxy-D-xylulose-5-phosphate reductoisomerase activity"/>
    <property type="evidence" value="ECO:0007669"/>
    <property type="project" value="UniProtKB-UniRule"/>
</dbReference>
<keyword evidence="3 9" id="KW-0479">Metal-binding</keyword>
<dbReference type="NCBIfam" id="TIGR00243">
    <property type="entry name" value="Dxr"/>
    <property type="match status" value="1"/>
</dbReference>
<dbReference type="InterPro" id="IPR013644">
    <property type="entry name" value="DXP_reductoisomerase_C"/>
</dbReference>
<comment type="cofactor">
    <cofactor evidence="9">
        <name>Mg(2+)</name>
        <dbReference type="ChEBI" id="CHEBI:18420"/>
    </cofactor>
    <cofactor evidence="9">
        <name>Mn(2+)</name>
        <dbReference type="ChEBI" id="CHEBI:29035"/>
    </cofactor>
</comment>
<gene>
    <name evidence="9 13" type="primary">dxr</name>
    <name evidence="13" type="ORF">BN3087_150042</name>
</gene>
<evidence type="ECO:0000256" key="9">
    <source>
        <dbReference type="HAMAP-Rule" id="MF_00183"/>
    </source>
</evidence>
<protein>
    <recommendedName>
        <fullName evidence="9">1-deoxy-D-xylulose 5-phosphate reductoisomerase</fullName>
        <shortName evidence="9">DXP reductoisomerase</shortName>
        <ecNumber evidence="9">1.1.1.267</ecNumber>
    </recommendedName>
    <alternativeName>
        <fullName evidence="9">1-deoxyxylulose-5-phosphate reductoisomerase</fullName>
    </alternativeName>
    <alternativeName>
        <fullName evidence="9">2-C-methyl-D-erythritol 4-phosphate synthase</fullName>
    </alternativeName>
</protein>
<feature type="binding site" evidence="9">
    <location>
        <position position="112"/>
    </location>
    <ligand>
        <name>NADPH</name>
        <dbReference type="ChEBI" id="CHEBI:57783"/>
    </ligand>
</feature>
<dbReference type="Pfam" id="PF08436">
    <property type="entry name" value="DXP_redisom_C"/>
    <property type="match status" value="1"/>
</dbReference>
<feature type="binding site" evidence="9">
    <location>
        <position position="9"/>
    </location>
    <ligand>
        <name>NADPH</name>
        <dbReference type="ChEBI" id="CHEBI:57783"/>
    </ligand>
</feature>
<feature type="binding site" evidence="9">
    <location>
        <position position="8"/>
    </location>
    <ligand>
        <name>NADPH</name>
        <dbReference type="ChEBI" id="CHEBI:57783"/>
    </ligand>
</feature>
<feature type="binding site" evidence="9">
    <location>
        <position position="200"/>
    </location>
    <ligand>
        <name>1-deoxy-D-xylulose 5-phosphate</name>
        <dbReference type="ChEBI" id="CHEBI:57792"/>
    </ligand>
</feature>
<keyword evidence="7 9" id="KW-0414">Isoprene biosynthesis</keyword>
<dbReference type="Pfam" id="PF13288">
    <property type="entry name" value="DXPR_C"/>
    <property type="match status" value="1"/>
</dbReference>
<dbReference type="Gene3D" id="3.40.50.720">
    <property type="entry name" value="NAD(P)-binding Rossmann-like Domain"/>
    <property type="match status" value="1"/>
</dbReference>
<dbReference type="HAMAP" id="MF_00183">
    <property type="entry name" value="DXP_reductoisom"/>
    <property type="match status" value="1"/>
</dbReference>
<dbReference type="InterPro" id="IPR036291">
    <property type="entry name" value="NAD(P)-bd_dom_sf"/>
</dbReference>
<feature type="domain" description="1-deoxy-D-xylulose 5-phosphate reductoisomerase C-terminal" evidence="11">
    <location>
        <begin position="128"/>
        <end position="208"/>
    </location>
</feature>
<evidence type="ECO:0000256" key="8">
    <source>
        <dbReference type="ARBA" id="ARBA00048543"/>
    </source>
</evidence>
<dbReference type="GO" id="GO:0070402">
    <property type="term" value="F:NADPH binding"/>
    <property type="evidence" value="ECO:0007669"/>
    <property type="project" value="InterPro"/>
</dbReference>
<dbReference type="GO" id="GO:0030145">
    <property type="term" value="F:manganese ion binding"/>
    <property type="evidence" value="ECO:0007669"/>
    <property type="project" value="TreeGrafter"/>
</dbReference>
<feature type="binding site" evidence="9">
    <location>
        <position position="134"/>
    </location>
    <ligand>
        <name>Mn(2+)</name>
        <dbReference type="ChEBI" id="CHEBI:29035"/>
    </ligand>
</feature>
<evidence type="ECO:0000256" key="1">
    <source>
        <dbReference type="ARBA" id="ARBA00005094"/>
    </source>
</evidence>
<dbReference type="InterPro" id="IPR013512">
    <property type="entry name" value="DXP_reductoisomerase_N"/>
</dbReference>
<comment type="catalytic activity">
    <reaction evidence="8">
        <text>2-C-methyl-D-erythritol 4-phosphate + NADP(+) = 1-deoxy-D-xylulose 5-phosphate + NADPH + H(+)</text>
        <dbReference type="Rhea" id="RHEA:13717"/>
        <dbReference type="ChEBI" id="CHEBI:15378"/>
        <dbReference type="ChEBI" id="CHEBI:57783"/>
        <dbReference type="ChEBI" id="CHEBI:57792"/>
        <dbReference type="ChEBI" id="CHEBI:58262"/>
        <dbReference type="ChEBI" id="CHEBI:58349"/>
        <dbReference type="EC" id="1.1.1.267"/>
    </reaction>
    <physiologicalReaction direction="right-to-left" evidence="8">
        <dbReference type="Rhea" id="RHEA:13719"/>
    </physiologicalReaction>
</comment>
<dbReference type="GO" id="GO:0051484">
    <property type="term" value="P:isopentenyl diphosphate biosynthetic process, methylerythritol 4-phosphate pathway involved in terpenoid biosynthetic process"/>
    <property type="evidence" value="ECO:0007669"/>
    <property type="project" value="TreeGrafter"/>
</dbReference>
<comment type="caution">
    <text evidence="9">Lacks conserved residue(s) required for the propagation of feature annotation.</text>
</comment>
<keyword evidence="9" id="KW-0460">Magnesium</keyword>
<feature type="domain" description="1-deoxy-D-xylulose 5-phosphate reductoisomerase N-terminal" evidence="10">
    <location>
        <begin position="2"/>
        <end position="120"/>
    </location>
</feature>
<feature type="binding site" evidence="9">
    <location>
        <position position="197"/>
    </location>
    <ligand>
        <name>1-deoxy-D-xylulose 5-phosphate</name>
        <dbReference type="ChEBI" id="CHEBI:57792"/>
    </ligand>
</feature>
<dbReference type="InterPro" id="IPR003821">
    <property type="entry name" value="DXP_reductoisomerase"/>
</dbReference>
<evidence type="ECO:0000256" key="7">
    <source>
        <dbReference type="ARBA" id="ARBA00023229"/>
    </source>
</evidence>
<reference evidence="13" key="1">
    <citation type="submission" date="2015-11" db="EMBL/GenBank/DDBJ databases">
        <authorList>
            <person name="Zhang Y."/>
            <person name="Guo Z."/>
        </authorList>
    </citation>
    <scope>NUCLEOTIDE SEQUENCE</scope>
    <source>
        <strain evidence="13">BN30871</strain>
    </source>
</reference>
<feature type="binding site" evidence="9">
    <location>
        <position position="200"/>
    </location>
    <ligand>
        <name>Mn(2+)</name>
        <dbReference type="ChEBI" id="CHEBI:29035"/>
    </ligand>
</feature>
<dbReference type="EC" id="1.1.1.267" evidence="9"/>
<evidence type="ECO:0000256" key="6">
    <source>
        <dbReference type="ARBA" id="ARBA00023211"/>
    </source>
</evidence>
<feature type="binding site" evidence="9">
    <location>
        <position position="133"/>
    </location>
    <ligand>
        <name>1-deoxy-D-xylulose 5-phosphate</name>
        <dbReference type="ChEBI" id="CHEBI:57792"/>
    </ligand>
</feature>
<feature type="binding site" evidence="9">
    <location>
        <position position="34"/>
    </location>
    <ligand>
        <name>NADPH</name>
        <dbReference type="ChEBI" id="CHEBI:57783"/>
    </ligand>
</feature>
<evidence type="ECO:0000256" key="3">
    <source>
        <dbReference type="ARBA" id="ARBA00022723"/>
    </source>
</evidence>
<feature type="binding site" evidence="9">
    <location>
        <position position="32"/>
    </location>
    <ligand>
        <name>NADPH</name>
        <dbReference type="ChEBI" id="CHEBI:57783"/>
    </ligand>
</feature>
<feature type="binding site" evidence="9">
    <location>
        <position position="155"/>
    </location>
    <ligand>
        <name>1-deoxy-D-xylulose 5-phosphate</name>
        <dbReference type="ChEBI" id="CHEBI:57792"/>
    </ligand>
</feature>
<dbReference type="SUPFAM" id="SSF69055">
    <property type="entry name" value="1-deoxy-D-xylulose-5-phosphate reductoisomerase, C-terminal domain"/>
    <property type="match status" value="1"/>
</dbReference>
<dbReference type="PANTHER" id="PTHR30525:SF0">
    <property type="entry name" value="1-DEOXY-D-XYLULOSE 5-PHOSPHATE REDUCTOISOMERASE, CHLOROPLASTIC"/>
    <property type="match status" value="1"/>
</dbReference>
<feature type="binding site" evidence="9">
    <location>
        <position position="113"/>
    </location>
    <ligand>
        <name>1-deoxy-D-xylulose 5-phosphate</name>
        <dbReference type="ChEBI" id="CHEBI:57792"/>
    </ligand>
</feature>
<evidence type="ECO:0000256" key="4">
    <source>
        <dbReference type="ARBA" id="ARBA00022857"/>
    </source>
</evidence>
<dbReference type="PANTHER" id="PTHR30525">
    <property type="entry name" value="1-DEOXY-D-XYLULOSE 5-PHOSPHATE REDUCTOISOMERASE"/>
    <property type="match status" value="1"/>
</dbReference>
<dbReference type="PIRSF" id="PIRSF006205">
    <property type="entry name" value="Dxp_reductismrs"/>
    <property type="match status" value="1"/>
</dbReference>
<name>A0A0S4XMQ2_9BACT</name>
<dbReference type="Pfam" id="PF02670">
    <property type="entry name" value="DXP_reductoisom"/>
    <property type="match status" value="1"/>
</dbReference>
<keyword evidence="13" id="KW-0413">Isomerase</keyword>
<accession>A0A0S4XMQ2</accession>
<feature type="domain" description="DXP reductoisomerase C-terminal" evidence="12">
    <location>
        <begin position="240"/>
        <end position="352"/>
    </location>
</feature>
<dbReference type="Gene3D" id="1.10.1740.10">
    <property type="match status" value="1"/>
</dbReference>
<keyword evidence="4 9" id="KW-0521">NADP</keyword>
<dbReference type="GO" id="GO:0016853">
    <property type="term" value="F:isomerase activity"/>
    <property type="evidence" value="ECO:0007669"/>
    <property type="project" value="UniProtKB-KW"/>
</dbReference>
<dbReference type="SUPFAM" id="SSF51735">
    <property type="entry name" value="NAD(P)-binding Rossmann-fold domains"/>
    <property type="match status" value="1"/>
</dbReference>
<feature type="binding site" evidence="9">
    <location>
        <position position="114"/>
    </location>
    <ligand>
        <name>NADPH</name>
        <dbReference type="ChEBI" id="CHEBI:57783"/>
    </ligand>
</feature>
<keyword evidence="5 9" id="KW-0560">Oxidoreductase</keyword>
<evidence type="ECO:0000256" key="5">
    <source>
        <dbReference type="ARBA" id="ARBA00023002"/>
    </source>
</evidence>
<dbReference type="AlphaFoldDB" id="A0A0S4XMQ2"/>
<dbReference type="SUPFAM" id="SSF55347">
    <property type="entry name" value="Glyceraldehyde-3-phosphate dehydrogenase-like, C-terminal domain"/>
    <property type="match status" value="1"/>
</dbReference>
<evidence type="ECO:0000256" key="2">
    <source>
        <dbReference type="ARBA" id="ARBA00006825"/>
    </source>
</evidence>
<feature type="binding site" evidence="9">
    <location>
        <position position="134"/>
    </location>
    <ligand>
        <name>1-deoxy-D-xylulose 5-phosphate</name>
        <dbReference type="ChEBI" id="CHEBI:57792"/>
    </ligand>
</feature>
<feature type="binding site" evidence="9">
    <location>
        <position position="191"/>
    </location>
    <ligand>
        <name>1-deoxy-D-xylulose 5-phosphate</name>
        <dbReference type="ChEBI" id="CHEBI:57792"/>
    </ligand>
</feature>
<sequence>MIVILGSTGSIGLNTLAIASRFNIKIEALVAGDNISLLNEQISIYKPKYVGIKESDKKHLVNHTNIFCGEEEILDMLSKCESETIVNALVGYAGLMPTLHSIKLGKKVALANKESLVVAGHLIDISKITPIDSEHFGLWYLAQNKKFNKLYITASGGAFRDWDIEKIKDATLKDALNHPNWSMGSKITIDSATMTNKLFELLEAAWLFNTTNIDAVIEKKSIIHALVEFVDGSTTAHLAGVDMKLPIAFALLGDVKSELLKPVDLLKIGAIEFLPIETARYPIWQIKDEILAKPHLGVVINAANEEAIEKYKSGKCSFIGISKIVLDAYKKFDYLKPSNIEETIIINKEVRDYVNK</sequence>
<comment type="similarity">
    <text evidence="2 9">Belongs to the DXR family.</text>
</comment>
<evidence type="ECO:0000259" key="11">
    <source>
        <dbReference type="Pfam" id="PF08436"/>
    </source>
</evidence>
<keyword evidence="6 9" id="KW-0464">Manganese</keyword>
<comment type="function">
    <text evidence="9">Catalyzes the NADPH-dependent rearrangement and reduction of 1-deoxy-D-xylulose-5-phosphate (DXP) to 2-C-methyl-D-erythritol 4-phosphate (MEP).</text>
</comment>
<dbReference type="InterPro" id="IPR026877">
    <property type="entry name" value="DXPR_C"/>
</dbReference>
<feature type="binding site" evidence="9">
    <location>
        <position position="132"/>
    </location>
    <ligand>
        <name>Mn(2+)</name>
        <dbReference type="ChEBI" id="CHEBI:29035"/>
    </ligand>
</feature>
<organism evidence="13">
    <name type="scientific">Sulfurovum sp. enrichment culture clone C5</name>
    <dbReference type="NCBI Taxonomy" id="497650"/>
    <lineage>
        <taxon>Bacteria</taxon>
        <taxon>Pseudomonadati</taxon>
        <taxon>Campylobacterota</taxon>
        <taxon>Epsilonproteobacteria</taxon>
        <taxon>Campylobacterales</taxon>
        <taxon>Sulfurovaceae</taxon>
        <taxon>Sulfurovum</taxon>
        <taxon>environmental samples</taxon>
    </lineage>
</organism>
<feature type="binding site" evidence="9">
    <location>
        <position position="184"/>
    </location>
    <ligand>
        <name>NADPH</name>
        <dbReference type="ChEBI" id="CHEBI:57783"/>
    </ligand>
</feature>
<dbReference type="EMBL" id="FAXN01000013">
    <property type="protein sequence ID" value="CUV65025.1"/>
    <property type="molecule type" value="Genomic_DNA"/>
</dbReference>
<evidence type="ECO:0000259" key="12">
    <source>
        <dbReference type="Pfam" id="PF13288"/>
    </source>
</evidence>
<dbReference type="InterPro" id="IPR036169">
    <property type="entry name" value="DXPR_C_sf"/>
</dbReference>
<evidence type="ECO:0000259" key="10">
    <source>
        <dbReference type="Pfam" id="PF02670"/>
    </source>
</evidence>
<feature type="binding site" evidence="9">
    <location>
        <position position="196"/>
    </location>
    <ligand>
        <name>1-deoxy-D-xylulose 5-phosphate</name>
        <dbReference type="ChEBI" id="CHEBI:57792"/>
    </ligand>
</feature>
<feature type="binding site" evidence="9">
    <location>
        <position position="10"/>
    </location>
    <ligand>
        <name>NADPH</name>
        <dbReference type="ChEBI" id="CHEBI:57783"/>
    </ligand>
</feature>
<dbReference type="UniPathway" id="UPA00056">
    <property type="reaction ID" value="UER00092"/>
</dbReference>
<feature type="binding site" evidence="9">
    <location>
        <position position="11"/>
    </location>
    <ligand>
        <name>NADPH</name>
        <dbReference type="ChEBI" id="CHEBI:57783"/>
    </ligand>
</feature>
<evidence type="ECO:0000313" key="13">
    <source>
        <dbReference type="EMBL" id="CUV65025.1"/>
    </source>
</evidence>